<sequence length="110" mass="12473">MLISTGVVGDEKINCHNVVKIGKKAMKEIIGNNFKDVKMKRASRVLFLPIVNSAVKIHNTIVPIDPVLLFQRIMIAKKDDDELTDYLEYELAPFPLALFDESGMRKTKEI</sequence>
<keyword evidence="2" id="KW-1185">Reference proteome</keyword>
<dbReference type="Proteomes" id="UP001353858">
    <property type="component" value="Unassembled WGS sequence"/>
</dbReference>
<evidence type="ECO:0000313" key="2">
    <source>
        <dbReference type="Proteomes" id="UP001353858"/>
    </source>
</evidence>
<dbReference type="AlphaFoldDB" id="A0AAN7SBX4"/>
<reference evidence="2" key="1">
    <citation type="submission" date="2023-01" db="EMBL/GenBank/DDBJ databases">
        <title>Key to firefly adult light organ development and bioluminescence: homeobox transcription factors regulate luciferase expression and transportation to peroxisome.</title>
        <authorList>
            <person name="Fu X."/>
        </authorList>
    </citation>
    <scope>NUCLEOTIDE SEQUENCE [LARGE SCALE GENOMIC DNA]</scope>
</reference>
<dbReference type="EMBL" id="JARPUR010000007">
    <property type="protein sequence ID" value="KAK4873122.1"/>
    <property type="molecule type" value="Genomic_DNA"/>
</dbReference>
<comment type="caution">
    <text evidence="1">The sequence shown here is derived from an EMBL/GenBank/DDBJ whole genome shotgun (WGS) entry which is preliminary data.</text>
</comment>
<evidence type="ECO:0000313" key="1">
    <source>
        <dbReference type="EMBL" id="KAK4873122.1"/>
    </source>
</evidence>
<organism evidence="1 2">
    <name type="scientific">Aquatica leii</name>
    <dbReference type="NCBI Taxonomy" id="1421715"/>
    <lineage>
        <taxon>Eukaryota</taxon>
        <taxon>Metazoa</taxon>
        <taxon>Ecdysozoa</taxon>
        <taxon>Arthropoda</taxon>
        <taxon>Hexapoda</taxon>
        <taxon>Insecta</taxon>
        <taxon>Pterygota</taxon>
        <taxon>Neoptera</taxon>
        <taxon>Endopterygota</taxon>
        <taxon>Coleoptera</taxon>
        <taxon>Polyphaga</taxon>
        <taxon>Elateriformia</taxon>
        <taxon>Elateroidea</taxon>
        <taxon>Lampyridae</taxon>
        <taxon>Luciolinae</taxon>
        <taxon>Aquatica</taxon>
    </lineage>
</organism>
<protein>
    <submittedName>
        <fullName evidence="1">Uncharacterized protein</fullName>
    </submittedName>
</protein>
<accession>A0AAN7SBX4</accession>
<proteinExistence type="predicted"/>
<name>A0AAN7SBX4_9COLE</name>
<gene>
    <name evidence="1" type="ORF">RN001_015151</name>
</gene>